<organism evidence="1 2">
    <name type="scientific">Rikenella microfusus</name>
    <dbReference type="NCBI Taxonomy" id="28139"/>
    <lineage>
        <taxon>Bacteria</taxon>
        <taxon>Pseudomonadati</taxon>
        <taxon>Bacteroidota</taxon>
        <taxon>Bacteroidia</taxon>
        <taxon>Bacteroidales</taxon>
        <taxon>Rikenellaceae</taxon>
        <taxon>Rikenella</taxon>
    </lineage>
</organism>
<accession>A0A379MTN8</accession>
<evidence type="ECO:0000313" key="1">
    <source>
        <dbReference type="EMBL" id="SUE34925.1"/>
    </source>
</evidence>
<dbReference type="Proteomes" id="UP000255233">
    <property type="component" value="Unassembled WGS sequence"/>
</dbReference>
<name>A0A379MTN8_9BACT</name>
<proteinExistence type="predicted"/>
<gene>
    <name evidence="1" type="ORF">NCTC11190_02163</name>
</gene>
<dbReference type="EMBL" id="UGVL01000001">
    <property type="protein sequence ID" value="SUE34925.1"/>
    <property type="molecule type" value="Genomic_DNA"/>
</dbReference>
<protein>
    <submittedName>
        <fullName evidence="1">Uncharacterized protein</fullName>
    </submittedName>
</protein>
<reference evidence="1 2" key="1">
    <citation type="submission" date="2018-06" db="EMBL/GenBank/DDBJ databases">
        <authorList>
            <consortium name="Pathogen Informatics"/>
            <person name="Doyle S."/>
        </authorList>
    </citation>
    <scope>NUCLEOTIDE SEQUENCE [LARGE SCALE GENOMIC DNA]</scope>
    <source>
        <strain evidence="1 2">NCTC11190</strain>
    </source>
</reference>
<sequence length="68" mass="7689">MRLSRSPQAAALYDKPYDYYLVTIYDFTRNQAMTFPTGPAVQLGTGDRGFALLKEVGEDRNILRIKCA</sequence>
<keyword evidence="2" id="KW-1185">Reference proteome</keyword>
<dbReference type="AlphaFoldDB" id="A0A379MTN8"/>
<evidence type="ECO:0000313" key="2">
    <source>
        <dbReference type="Proteomes" id="UP000255233"/>
    </source>
</evidence>